<name>A0A8T0IS06_CERPU</name>
<dbReference type="InterPro" id="IPR050796">
    <property type="entry name" value="SCF_F-box_component"/>
</dbReference>
<feature type="region of interest" description="Disordered" evidence="1">
    <location>
        <begin position="1"/>
        <end position="20"/>
    </location>
</feature>
<dbReference type="SUPFAM" id="SSF81383">
    <property type="entry name" value="F-box domain"/>
    <property type="match status" value="1"/>
</dbReference>
<feature type="domain" description="F-box" evidence="2">
    <location>
        <begin position="64"/>
        <end position="88"/>
    </location>
</feature>
<dbReference type="Proteomes" id="UP000822688">
    <property type="component" value="Chromosome 3"/>
</dbReference>
<evidence type="ECO:0000313" key="3">
    <source>
        <dbReference type="EMBL" id="KAG0585183.1"/>
    </source>
</evidence>
<dbReference type="Pfam" id="PF00646">
    <property type="entry name" value="F-box"/>
    <property type="match status" value="1"/>
</dbReference>
<dbReference type="PANTHER" id="PTHR31672">
    <property type="entry name" value="BNACNNG10540D PROTEIN"/>
    <property type="match status" value="1"/>
</dbReference>
<evidence type="ECO:0000259" key="2">
    <source>
        <dbReference type="Pfam" id="PF00646"/>
    </source>
</evidence>
<gene>
    <name evidence="3" type="ORF">KC19_3G264800</name>
</gene>
<accession>A0A8T0IS06</accession>
<reference evidence="3" key="1">
    <citation type="submission" date="2020-06" db="EMBL/GenBank/DDBJ databases">
        <title>WGS assembly of Ceratodon purpureus strain R40.</title>
        <authorList>
            <person name="Carey S.B."/>
            <person name="Jenkins J."/>
            <person name="Shu S."/>
            <person name="Lovell J.T."/>
            <person name="Sreedasyam A."/>
            <person name="Maumus F."/>
            <person name="Tiley G.P."/>
            <person name="Fernandez-Pozo N."/>
            <person name="Barry K."/>
            <person name="Chen C."/>
            <person name="Wang M."/>
            <person name="Lipzen A."/>
            <person name="Daum C."/>
            <person name="Saski C.A."/>
            <person name="Payton A.C."/>
            <person name="Mcbreen J.C."/>
            <person name="Conrad R.E."/>
            <person name="Kollar L.M."/>
            <person name="Olsson S."/>
            <person name="Huttunen S."/>
            <person name="Landis J.B."/>
            <person name="Wickett N.J."/>
            <person name="Johnson M.G."/>
            <person name="Rensing S.A."/>
            <person name="Grimwood J."/>
            <person name="Schmutz J."/>
            <person name="Mcdaniel S.F."/>
        </authorList>
    </citation>
    <scope>NUCLEOTIDE SEQUENCE</scope>
    <source>
        <strain evidence="3">R40</strain>
    </source>
</reference>
<comment type="caution">
    <text evidence="3">The sequence shown here is derived from an EMBL/GenBank/DDBJ whole genome shotgun (WGS) entry which is preliminary data.</text>
</comment>
<dbReference type="PANTHER" id="PTHR31672:SF2">
    <property type="entry name" value="F-BOX DOMAIN-CONTAINING PROTEIN"/>
    <property type="match status" value="1"/>
</dbReference>
<dbReference type="SUPFAM" id="SSF117281">
    <property type="entry name" value="Kelch motif"/>
    <property type="match status" value="1"/>
</dbReference>
<dbReference type="InterPro" id="IPR036047">
    <property type="entry name" value="F-box-like_dom_sf"/>
</dbReference>
<evidence type="ECO:0000313" key="4">
    <source>
        <dbReference type="Proteomes" id="UP000822688"/>
    </source>
</evidence>
<proteinExistence type="predicted"/>
<keyword evidence="4" id="KW-1185">Reference proteome</keyword>
<dbReference type="InterPro" id="IPR015915">
    <property type="entry name" value="Kelch-typ_b-propeller"/>
</dbReference>
<dbReference type="Gene3D" id="1.20.1280.50">
    <property type="match status" value="1"/>
</dbReference>
<protein>
    <recommendedName>
        <fullName evidence="2">F-box domain-containing protein</fullName>
    </recommendedName>
</protein>
<dbReference type="AlphaFoldDB" id="A0A8T0IS06"/>
<feature type="region of interest" description="Disordered" evidence="1">
    <location>
        <begin position="385"/>
        <end position="406"/>
    </location>
</feature>
<sequence>MLADSNSELPKAEYQSGHERKIHCQTATRFIMSTSTVDHAESPLAMNLSVDWDALTDELFRQGVFAKLSLFDLLRARVVCKRWQEIIAQSLDAFDSHDVTKSYCPLIFKRNSLQHFWCGYDSATGTWELLPSLRNLPQVDIRPLAGNGKSLMGFKITSVPSQVVVGNPFTNEWQTIPKSTETWGEVGNVLVVDRNDGSVSFQIIAVREDATEIFHSKVEAWTKLRQRPPPGLQEVTVLSMKDKFISGTLCGNLLFCYGGDALVSFDVVAERWTEDHIRLPPHGSPKCFQMLECGGNLFVAVEDVTERTISIWGLGLCSREFLRMAEMPPQWYSVLCKKKRGGKQAQVQLKAVGHKHRMYFWRNFSHNIVEFHHLRRSWAELPPSPSDPCLRNATRDQFDPDPADDFQTFVDTGSFEP</sequence>
<dbReference type="InterPro" id="IPR001810">
    <property type="entry name" value="F-box_dom"/>
</dbReference>
<dbReference type="Gene3D" id="2.120.10.80">
    <property type="entry name" value="Kelch-type beta propeller"/>
    <property type="match status" value="1"/>
</dbReference>
<evidence type="ECO:0000256" key="1">
    <source>
        <dbReference type="SAM" id="MobiDB-lite"/>
    </source>
</evidence>
<organism evidence="3 4">
    <name type="scientific">Ceratodon purpureus</name>
    <name type="common">Fire moss</name>
    <name type="synonym">Dicranum purpureum</name>
    <dbReference type="NCBI Taxonomy" id="3225"/>
    <lineage>
        <taxon>Eukaryota</taxon>
        <taxon>Viridiplantae</taxon>
        <taxon>Streptophyta</taxon>
        <taxon>Embryophyta</taxon>
        <taxon>Bryophyta</taxon>
        <taxon>Bryophytina</taxon>
        <taxon>Bryopsida</taxon>
        <taxon>Dicranidae</taxon>
        <taxon>Pseudoditrichales</taxon>
        <taxon>Ditrichaceae</taxon>
        <taxon>Ceratodon</taxon>
    </lineage>
</organism>
<dbReference type="EMBL" id="CM026423">
    <property type="protein sequence ID" value="KAG0585183.1"/>
    <property type="molecule type" value="Genomic_DNA"/>
</dbReference>